<feature type="transmembrane region" description="Helical" evidence="3">
    <location>
        <begin position="207"/>
        <end position="229"/>
    </location>
</feature>
<dbReference type="SUPFAM" id="SSF46894">
    <property type="entry name" value="C-terminal effector domain of the bipartite response regulators"/>
    <property type="match status" value="1"/>
</dbReference>
<name>W1DFY7_KLEPN</name>
<comment type="caution">
    <text evidence="5">The sequence shown here is derived from an EMBL/GenBank/DDBJ whole genome shotgun (WGS) entry which is preliminary data.</text>
</comment>
<keyword evidence="3" id="KW-0472">Membrane</keyword>
<keyword evidence="6" id="KW-1185">Reference proteome</keyword>
<dbReference type="GO" id="GO:0006355">
    <property type="term" value="P:regulation of DNA-templated transcription"/>
    <property type="evidence" value="ECO:0007669"/>
    <property type="project" value="InterPro"/>
</dbReference>
<dbReference type="Proteomes" id="UP000019183">
    <property type="component" value="Unassembled WGS sequence"/>
</dbReference>
<feature type="domain" description="OmpR/PhoB-type" evidence="4">
    <location>
        <begin position="25"/>
        <end position="128"/>
    </location>
</feature>
<keyword evidence="3" id="KW-0812">Transmembrane</keyword>
<dbReference type="Gene3D" id="1.10.10.10">
    <property type="entry name" value="Winged helix-like DNA-binding domain superfamily/Winged helix DNA-binding domain"/>
    <property type="match status" value="1"/>
</dbReference>
<protein>
    <submittedName>
        <fullName evidence="5">Transcriptional regulatory protein</fullName>
    </submittedName>
</protein>
<evidence type="ECO:0000256" key="2">
    <source>
        <dbReference type="PROSITE-ProRule" id="PRU01091"/>
    </source>
</evidence>
<sequence length="231" mass="25951">MKSFDFIMDNRVTWGKDMDDAVLFNGCIINQEIIFNANMNELRPLAGDGECISLNAPTARCLLLLLQNCGKVISRDEFLAAVWETRGVVVSQNTFYQNISLLRKSLVKAGLSEDIIITVRQKGFSVAPNTLVIPLSDEECENMNRVTLTHYQNNKVVGFISEDKEKPDTHLNLPLIENSSNHGSDLMANKPEEGEKVSERLHVTFKIPIWLIALIVVMIVINIIVLVVLNR</sequence>
<evidence type="ECO:0000256" key="1">
    <source>
        <dbReference type="ARBA" id="ARBA00023125"/>
    </source>
</evidence>
<dbReference type="Pfam" id="PF00486">
    <property type="entry name" value="Trans_reg_C"/>
    <property type="match status" value="1"/>
</dbReference>
<dbReference type="CDD" id="cd00383">
    <property type="entry name" value="trans_reg_C"/>
    <property type="match status" value="1"/>
</dbReference>
<dbReference type="InterPro" id="IPR036388">
    <property type="entry name" value="WH-like_DNA-bd_sf"/>
</dbReference>
<evidence type="ECO:0000259" key="4">
    <source>
        <dbReference type="PROSITE" id="PS51755"/>
    </source>
</evidence>
<proteinExistence type="predicted"/>
<dbReference type="SMART" id="SM00862">
    <property type="entry name" value="Trans_reg_C"/>
    <property type="match status" value="1"/>
</dbReference>
<feature type="DNA-binding region" description="OmpR/PhoB-type" evidence="2">
    <location>
        <begin position="25"/>
        <end position="128"/>
    </location>
</feature>
<evidence type="ECO:0000256" key="3">
    <source>
        <dbReference type="SAM" id="Phobius"/>
    </source>
</evidence>
<dbReference type="EMBL" id="CBWK010000183">
    <property type="protein sequence ID" value="CDL08343.1"/>
    <property type="molecule type" value="Genomic_DNA"/>
</dbReference>
<keyword evidence="1 2" id="KW-0238">DNA-binding</keyword>
<dbReference type="AlphaFoldDB" id="W1DFY7"/>
<dbReference type="InterPro" id="IPR016032">
    <property type="entry name" value="Sig_transdc_resp-reg_C-effctor"/>
</dbReference>
<dbReference type="GO" id="GO:0003677">
    <property type="term" value="F:DNA binding"/>
    <property type="evidence" value="ECO:0007669"/>
    <property type="project" value="UniProtKB-UniRule"/>
</dbReference>
<reference evidence="5" key="1">
    <citation type="submission" date="2013-10" db="EMBL/GenBank/DDBJ databases">
        <title>Antibiotic resistance diversity of beta-lactamase producers in the General Hospital Vienna.</title>
        <authorList>
            <person name="Barisic I."/>
            <person name="Mitteregger D."/>
            <person name="Hirschl A.M."/>
            <person name="Noehammer C."/>
            <person name="Wiesinger-Mayr H."/>
        </authorList>
    </citation>
    <scope>NUCLEOTIDE SEQUENCE [LARGE SCALE GENOMIC DNA]</scope>
    <source>
        <strain evidence="5">IS43</strain>
    </source>
</reference>
<accession>W1DFY7</accession>
<dbReference type="GO" id="GO:0000160">
    <property type="term" value="P:phosphorelay signal transduction system"/>
    <property type="evidence" value="ECO:0007669"/>
    <property type="project" value="InterPro"/>
</dbReference>
<evidence type="ECO:0000313" key="5">
    <source>
        <dbReference type="EMBL" id="CDL08343.1"/>
    </source>
</evidence>
<keyword evidence="3" id="KW-1133">Transmembrane helix</keyword>
<dbReference type="PROSITE" id="PS51755">
    <property type="entry name" value="OMPR_PHOB"/>
    <property type="match status" value="1"/>
</dbReference>
<evidence type="ECO:0000313" key="6">
    <source>
        <dbReference type="Proteomes" id="UP000019183"/>
    </source>
</evidence>
<organism evidence="5 6">
    <name type="scientific">Klebsiella pneumoniae IS43</name>
    <dbReference type="NCBI Taxonomy" id="1432552"/>
    <lineage>
        <taxon>Bacteria</taxon>
        <taxon>Pseudomonadati</taxon>
        <taxon>Pseudomonadota</taxon>
        <taxon>Gammaproteobacteria</taxon>
        <taxon>Enterobacterales</taxon>
        <taxon>Enterobacteriaceae</taxon>
        <taxon>Klebsiella/Raoultella group</taxon>
        <taxon>Klebsiella</taxon>
        <taxon>Klebsiella pneumoniae complex</taxon>
    </lineage>
</organism>
<dbReference type="InterPro" id="IPR001867">
    <property type="entry name" value="OmpR/PhoB-type_DNA-bd"/>
</dbReference>